<dbReference type="PANTHER" id="PTHR30575:SF0">
    <property type="entry name" value="XAA-ARG DIPEPTIDASE"/>
    <property type="match status" value="1"/>
</dbReference>
<dbReference type="InterPro" id="IPR052030">
    <property type="entry name" value="Peptidase_M20/M20A_hydrolases"/>
</dbReference>
<name>X1AUZ4_9ZZZZ</name>
<protein>
    <recommendedName>
        <fullName evidence="2">Peptidase M20 dimerisation domain-containing protein</fullName>
    </recommendedName>
</protein>
<reference evidence="1" key="1">
    <citation type="journal article" date="2014" name="Front. Microbiol.">
        <title>High frequency of phylogenetically diverse reductive dehalogenase-homologous genes in deep subseafloor sedimentary metagenomes.</title>
        <authorList>
            <person name="Kawai M."/>
            <person name="Futagami T."/>
            <person name="Toyoda A."/>
            <person name="Takaki Y."/>
            <person name="Nishi S."/>
            <person name="Hori S."/>
            <person name="Arai W."/>
            <person name="Tsubouchi T."/>
            <person name="Morono Y."/>
            <person name="Uchiyama I."/>
            <person name="Ito T."/>
            <person name="Fujiyama A."/>
            <person name="Inagaki F."/>
            <person name="Takami H."/>
        </authorList>
    </citation>
    <scope>NUCLEOTIDE SEQUENCE</scope>
    <source>
        <strain evidence="1">Expedition CK06-06</strain>
    </source>
</reference>
<gene>
    <name evidence="1" type="ORF">S01H4_36414</name>
</gene>
<dbReference type="PANTHER" id="PTHR30575">
    <property type="entry name" value="PEPTIDASE M20"/>
    <property type="match status" value="1"/>
</dbReference>
<organism evidence="1">
    <name type="scientific">marine sediment metagenome</name>
    <dbReference type="NCBI Taxonomy" id="412755"/>
    <lineage>
        <taxon>unclassified sequences</taxon>
        <taxon>metagenomes</taxon>
        <taxon>ecological metagenomes</taxon>
    </lineage>
</organism>
<sequence>EHLFYTYRMHYVIIKGGEAPNVVPDKASVWYFVRNSDERVEEMYEKVMNCARAGALATGTELAEVKVLSAIHQRNANKGLAEILQQNIELVGMPEWTEEEHAYAKALQKELGKPEKGMPLKTGKLRAPSPVFVGGGSSDVGEVTRVVPTTTVVFPGRVPGGISHHWSAVASNYGSTAWKGLNAGAKVMAATVIDLFKNPKELKKIKEEFDAYEKEHPYKSFLPEDASPPLDLNKELMEKYLPLMKKYYLENK</sequence>
<dbReference type="AlphaFoldDB" id="X1AUZ4"/>
<dbReference type="GO" id="GO:0016805">
    <property type="term" value="F:dipeptidase activity"/>
    <property type="evidence" value="ECO:0007669"/>
    <property type="project" value="TreeGrafter"/>
</dbReference>
<dbReference type="InterPro" id="IPR036264">
    <property type="entry name" value="Bact_exopeptidase_dim_dom"/>
</dbReference>
<evidence type="ECO:0000313" key="1">
    <source>
        <dbReference type="EMBL" id="GAG86480.1"/>
    </source>
</evidence>
<dbReference type="SUPFAM" id="SSF55031">
    <property type="entry name" value="Bacterial exopeptidase dimerisation domain"/>
    <property type="match status" value="1"/>
</dbReference>
<dbReference type="Gene3D" id="3.30.70.360">
    <property type="match status" value="1"/>
</dbReference>
<dbReference type="GO" id="GO:0071713">
    <property type="term" value="F:para-aminobenzoyl-glutamate hydrolase activity"/>
    <property type="evidence" value="ECO:0007669"/>
    <property type="project" value="TreeGrafter"/>
</dbReference>
<dbReference type="GO" id="GO:0005737">
    <property type="term" value="C:cytoplasm"/>
    <property type="evidence" value="ECO:0007669"/>
    <property type="project" value="TreeGrafter"/>
</dbReference>
<feature type="non-terminal residue" evidence="1">
    <location>
        <position position="1"/>
    </location>
</feature>
<dbReference type="SUPFAM" id="SSF53187">
    <property type="entry name" value="Zn-dependent exopeptidases"/>
    <property type="match status" value="1"/>
</dbReference>
<comment type="caution">
    <text evidence="1">The sequence shown here is derived from an EMBL/GenBank/DDBJ whole genome shotgun (WGS) entry which is preliminary data.</text>
</comment>
<proteinExistence type="predicted"/>
<dbReference type="Gene3D" id="3.40.630.10">
    <property type="entry name" value="Zn peptidases"/>
    <property type="match status" value="1"/>
</dbReference>
<dbReference type="EMBL" id="BART01019463">
    <property type="protein sequence ID" value="GAG86480.1"/>
    <property type="molecule type" value="Genomic_DNA"/>
</dbReference>
<dbReference type="GO" id="GO:0046657">
    <property type="term" value="P:folic acid catabolic process"/>
    <property type="evidence" value="ECO:0007669"/>
    <property type="project" value="TreeGrafter"/>
</dbReference>
<accession>X1AUZ4</accession>
<evidence type="ECO:0008006" key="2">
    <source>
        <dbReference type="Google" id="ProtNLM"/>
    </source>
</evidence>